<name>A0A0G4P0C0_PENC3</name>
<reference evidence="1 2" key="1">
    <citation type="journal article" date="2014" name="Nat. Commun.">
        <title>Multiple recent horizontal transfers of a large genomic region in cheese making fungi.</title>
        <authorList>
            <person name="Cheeseman K."/>
            <person name="Ropars J."/>
            <person name="Renault P."/>
            <person name="Dupont J."/>
            <person name="Gouzy J."/>
            <person name="Branca A."/>
            <person name="Abraham A.L."/>
            <person name="Ceppi M."/>
            <person name="Conseiller E."/>
            <person name="Debuchy R."/>
            <person name="Malagnac F."/>
            <person name="Goarin A."/>
            <person name="Silar P."/>
            <person name="Lacoste S."/>
            <person name="Sallet E."/>
            <person name="Bensimon A."/>
            <person name="Giraud T."/>
            <person name="Brygoo Y."/>
        </authorList>
    </citation>
    <scope>NUCLEOTIDE SEQUENCE [LARGE SCALE GENOMIC DNA]</scope>
    <source>
        <strain evidence="2">FM 013</strain>
    </source>
</reference>
<protein>
    <submittedName>
        <fullName evidence="1">Str. FM013</fullName>
    </submittedName>
</protein>
<sequence>MTPNEHQIEKEATLSIVVRNLDGFRHNLGNFPTGQSVTEGFPRHLE</sequence>
<keyword evidence="2" id="KW-1185">Reference proteome</keyword>
<accession>A0A0G4P0C0</accession>
<evidence type="ECO:0000313" key="1">
    <source>
        <dbReference type="EMBL" id="CRL19755.1"/>
    </source>
</evidence>
<proteinExistence type="predicted"/>
<organism evidence="1 2">
    <name type="scientific">Penicillium camemberti (strain FM 013)</name>
    <dbReference type="NCBI Taxonomy" id="1429867"/>
    <lineage>
        <taxon>Eukaryota</taxon>
        <taxon>Fungi</taxon>
        <taxon>Dikarya</taxon>
        <taxon>Ascomycota</taxon>
        <taxon>Pezizomycotina</taxon>
        <taxon>Eurotiomycetes</taxon>
        <taxon>Eurotiomycetidae</taxon>
        <taxon>Eurotiales</taxon>
        <taxon>Aspergillaceae</taxon>
        <taxon>Penicillium</taxon>
    </lineage>
</organism>
<dbReference type="AlphaFoldDB" id="A0A0G4P0C0"/>
<evidence type="ECO:0000313" key="2">
    <source>
        <dbReference type="Proteomes" id="UP000053732"/>
    </source>
</evidence>
<dbReference type="EMBL" id="HG793136">
    <property type="protein sequence ID" value="CRL19755.1"/>
    <property type="molecule type" value="Genomic_DNA"/>
</dbReference>
<dbReference type="Proteomes" id="UP000053732">
    <property type="component" value="Unassembled WGS sequence"/>
</dbReference>
<gene>
    <name evidence="1" type="ORF">PCAMFM013_S003g000546</name>
</gene>